<gene>
    <name evidence="2" type="ORF">GHYDROH2_03680</name>
</gene>
<organism evidence="2 3">
    <name type="scientific">Geobacter hydrogenophilus</name>
    <dbReference type="NCBI Taxonomy" id="40983"/>
    <lineage>
        <taxon>Bacteria</taxon>
        <taxon>Pseudomonadati</taxon>
        <taxon>Thermodesulfobacteriota</taxon>
        <taxon>Desulfuromonadia</taxon>
        <taxon>Geobacterales</taxon>
        <taxon>Geobacteraceae</taxon>
        <taxon>Geobacter</taxon>
    </lineage>
</organism>
<accession>A0A9W6L9Z8</accession>
<feature type="signal peptide" evidence="1">
    <location>
        <begin position="1"/>
        <end position="22"/>
    </location>
</feature>
<evidence type="ECO:0008006" key="4">
    <source>
        <dbReference type="Google" id="ProtNLM"/>
    </source>
</evidence>
<feature type="chain" id="PRO_5040887934" description="DUF333 domain-containing protein" evidence="1">
    <location>
        <begin position="23"/>
        <end position="61"/>
    </location>
</feature>
<dbReference type="EMBL" id="BSDS01000001">
    <property type="protein sequence ID" value="GLI36867.1"/>
    <property type="molecule type" value="Genomic_DNA"/>
</dbReference>
<evidence type="ECO:0000256" key="1">
    <source>
        <dbReference type="SAM" id="SignalP"/>
    </source>
</evidence>
<dbReference type="Proteomes" id="UP001144352">
    <property type="component" value="Unassembled WGS sequence"/>
</dbReference>
<protein>
    <recommendedName>
        <fullName evidence="4">DUF333 domain-containing protein</fullName>
    </recommendedName>
</protein>
<name>A0A9W6L9Z8_9BACT</name>
<keyword evidence="1" id="KW-0732">Signal</keyword>
<comment type="caution">
    <text evidence="2">The sequence shown here is derived from an EMBL/GenBank/DDBJ whole genome shotgun (WGS) entry which is preliminary data.</text>
</comment>
<evidence type="ECO:0000313" key="2">
    <source>
        <dbReference type="EMBL" id="GLI36867.1"/>
    </source>
</evidence>
<reference evidence="2" key="1">
    <citation type="submission" date="2022-12" db="EMBL/GenBank/DDBJ databases">
        <title>Reference genome sequencing for broad-spectrum identification of bacterial and archaeal isolates by mass spectrometry.</title>
        <authorList>
            <person name="Sekiguchi Y."/>
            <person name="Tourlousse D.M."/>
        </authorList>
    </citation>
    <scope>NUCLEOTIDE SEQUENCE</scope>
    <source>
        <strain evidence="2">H2</strain>
    </source>
</reference>
<proteinExistence type="predicted"/>
<evidence type="ECO:0000313" key="3">
    <source>
        <dbReference type="Proteomes" id="UP001144352"/>
    </source>
</evidence>
<dbReference type="RefSeq" id="WP_214187816.1">
    <property type="nucleotide sequence ID" value="NZ_BSDS01000001.1"/>
</dbReference>
<dbReference type="AlphaFoldDB" id="A0A9W6L9Z8"/>
<sequence>MRLLVFITFLSLAVVNVSAAMADELAVFCNDGESFIIPSESDAAQACENHGGVAFIGTVKN</sequence>
<keyword evidence="3" id="KW-1185">Reference proteome</keyword>